<dbReference type="Pfam" id="PF02687">
    <property type="entry name" value="FtsX"/>
    <property type="match status" value="1"/>
</dbReference>
<evidence type="ECO:0000256" key="3">
    <source>
        <dbReference type="ARBA" id="ARBA00022692"/>
    </source>
</evidence>
<keyword evidence="10" id="KW-0378">Hydrolase</keyword>
<sequence length="405" mass="44225">MKIRQALKMAAKSISANKGRSALTMLGIVIGLAAVIILVSYAKGQNQVMKEYYESLGTNKINVSAYSWNSQSMSDALYDYCLQLDDLVLGVTPNLQLWNSVNIKFDAKSLTPDNSDGMYPQVVMGSDQYSLCNNYSISQGRDLSYLDVKEYNQVCVLGSGIKDYLFNYANPVGQVITINGSPFTVIGVFDSKSTTKTQDMVSYLDNIVLVPYTMNRLLNGSMDMSEYVVKAKSSEATTEAITRLDGFLSGLIDPNYGYYYVYSDNSWQQQSNQQNELQQRFLGGIAAISLLVGGIGIMNIMLVTVTERTREIGIRKAIGAERMSIITQFLIEAAMICLIGGIIGIAVGYVGTLIVCKKSFDIIMLPGVGITVASFFISVAIGIIFGLYPAIKASGLQPVEALRSE</sequence>
<dbReference type="InterPro" id="IPR003838">
    <property type="entry name" value="ABC3_permease_C"/>
</dbReference>
<evidence type="ECO:0000256" key="6">
    <source>
        <dbReference type="ARBA" id="ARBA00038076"/>
    </source>
</evidence>
<name>A0A644WHC3_9ZZZZ</name>
<dbReference type="Pfam" id="PF12704">
    <property type="entry name" value="MacB_PCD"/>
    <property type="match status" value="1"/>
</dbReference>
<dbReference type="EMBL" id="VSSQ01000939">
    <property type="protein sequence ID" value="MPM03276.1"/>
    <property type="molecule type" value="Genomic_DNA"/>
</dbReference>
<dbReference type="GO" id="GO:0005524">
    <property type="term" value="F:ATP binding"/>
    <property type="evidence" value="ECO:0007669"/>
    <property type="project" value="UniProtKB-KW"/>
</dbReference>
<keyword evidence="10" id="KW-0547">Nucleotide-binding</keyword>
<feature type="transmembrane region" description="Helical" evidence="7">
    <location>
        <begin position="362"/>
        <end position="388"/>
    </location>
</feature>
<evidence type="ECO:0000256" key="5">
    <source>
        <dbReference type="ARBA" id="ARBA00023136"/>
    </source>
</evidence>
<dbReference type="GO" id="GO:0005886">
    <property type="term" value="C:plasma membrane"/>
    <property type="evidence" value="ECO:0007669"/>
    <property type="project" value="UniProtKB-SubCell"/>
</dbReference>
<feature type="transmembrane region" description="Helical" evidence="7">
    <location>
        <begin position="21"/>
        <end position="42"/>
    </location>
</feature>
<keyword evidence="10" id="KW-0067">ATP-binding</keyword>
<evidence type="ECO:0000259" key="9">
    <source>
        <dbReference type="Pfam" id="PF12704"/>
    </source>
</evidence>
<evidence type="ECO:0000259" key="8">
    <source>
        <dbReference type="Pfam" id="PF02687"/>
    </source>
</evidence>
<dbReference type="PANTHER" id="PTHR30572">
    <property type="entry name" value="MEMBRANE COMPONENT OF TRANSPORTER-RELATED"/>
    <property type="match status" value="1"/>
</dbReference>
<dbReference type="PANTHER" id="PTHR30572:SF4">
    <property type="entry name" value="ABC TRANSPORTER PERMEASE YTRF"/>
    <property type="match status" value="1"/>
</dbReference>
<keyword evidence="5 7" id="KW-0472">Membrane</keyword>
<dbReference type="InterPro" id="IPR025857">
    <property type="entry name" value="MacB_PCD"/>
</dbReference>
<evidence type="ECO:0000256" key="2">
    <source>
        <dbReference type="ARBA" id="ARBA00022475"/>
    </source>
</evidence>
<dbReference type="GO" id="GO:0016787">
    <property type="term" value="F:hydrolase activity"/>
    <property type="evidence" value="ECO:0007669"/>
    <property type="project" value="UniProtKB-KW"/>
</dbReference>
<evidence type="ECO:0000256" key="4">
    <source>
        <dbReference type="ARBA" id="ARBA00022989"/>
    </source>
</evidence>
<comment type="similarity">
    <text evidence="6">Belongs to the ABC-4 integral membrane protein family.</text>
</comment>
<proteinExistence type="inferred from homology"/>
<comment type="caution">
    <text evidence="10">The sequence shown here is derived from an EMBL/GenBank/DDBJ whole genome shotgun (WGS) entry which is preliminary data.</text>
</comment>
<organism evidence="10">
    <name type="scientific">bioreactor metagenome</name>
    <dbReference type="NCBI Taxonomy" id="1076179"/>
    <lineage>
        <taxon>unclassified sequences</taxon>
        <taxon>metagenomes</taxon>
        <taxon>ecological metagenomes</taxon>
    </lineage>
</organism>
<feature type="transmembrane region" description="Helical" evidence="7">
    <location>
        <begin position="325"/>
        <end position="350"/>
    </location>
</feature>
<feature type="transmembrane region" description="Helical" evidence="7">
    <location>
        <begin position="281"/>
        <end position="305"/>
    </location>
</feature>
<keyword evidence="2" id="KW-1003">Cell membrane</keyword>
<dbReference type="GO" id="GO:0022857">
    <property type="term" value="F:transmembrane transporter activity"/>
    <property type="evidence" value="ECO:0007669"/>
    <property type="project" value="TreeGrafter"/>
</dbReference>
<comment type="subcellular location">
    <subcellularLocation>
        <location evidence="1">Cell membrane</location>
        <topology evidence="1">Multi-pass membrane protein</topology>
    </subcellularLocation>
</comment>
<keyword evidence="3 7" id="KW-0812">Transmembrane</keyword>
<reference evidence="10" key="1">
    <citation type="submission" date="2019-08" db="EMBL/GenBank/DDBJ databases">
        <authorList>
            <person name="Kucharzyk K."/>
            <person name="Murdoch R.W."/>
            <person name="Higgins S."/>
            <person name="Loffler F."/>
        </authorList>
    </citation>
    <scope>NUCLEOTIDE SEQUENCE</scope>
</reference>
<evidence type="ECO:0000313" key="10">
    <source>
        <dbReference type="EMBL" id="MPM03276.1"/>
    </source>
</evidence>
<evidence type="ECO:0000256" key="1">
    <source>
        <dbReference type="ARBA" id="ARBA00004651"/>
    </source>
</evidence>
<accession>A0A644WHC3</accession>
<feature type="domain" description="ABC3 transporter permease C-terminal" evidence="8">
    <location>
        <begin position="285"/>
        <end position="398"/>
    </location>
</feature>
<evidence type="ECO:0000256" key="7">
    <source>
        <dbReference type="SAM" id="Phobius"/>
    </source>
</evidence>
<dbReference type="InterPro" id="IPR050250">
    <property type="entry name" value="Macrolide_Exporter_MacB"/>
</dbReference>
<feature type="domain" description="MacB-like periplasmic core" evidence="9">
    <location>
        <begin position="21"/>
        <end position="244"/>
    </location>
</feature>
<protein>
    <submittedName>
        <fullName evidence="10">Macrolide export ATP-binding/permease protein MacB</fullName>
        <ecNumber evidence="10">3.6.3.-</ecNumber>
    </submittedName>
</protein>
<keyword evidence="4 7" id="KW-1133">Transmembrane helix</keyword>
<dbReference type="EC" id="3.6.3.-" evidence="10"/>
<gene>
    <name evidence="10" type="primary">macB_29</name>
    <name evidence="10" type="ORF">SDC9_49541</name>
</gene>
<dbReference type="AlphaFoldDB" id="A0A644WHC3"/>